<gene>
    <name evidence="11" type="primary">rluC</name>
    <name evidence="12" type="ORF">CC99x_008665</name>
    <name evidence="11" type="ORF">CC99x_00887</name>
</gene>
<keyword evidence="6 9" id="KW-0413">Isomerase</keyword>
<dbReference type="SUPFAM" id="SSF55120">
    <property type="entry name" value="Pseudouridine synthase"/>
    <property type="match status" value="1"/>
</dbReference>
<dbReference type="EC" id="5.4.99.-" evidence="9"/>
<reference evidence="12" key="2">
    <citation type="journal article" date="2016" name="Genome Announc.">
        <title>Draft Genome Sequences of Two Novel Amoeba-Resistant Intranuclear Bacteria, 'Candidatus Berkiella cookevillensis' and 'Candidatus Berkiella aquae'.</title>
        <authorList>
            <person name="Mehari Y.T."/>
            <person name="Arivett B.A."/>
            <person name="Farone A.L."/>
            <person name="Gunderson J.H."/>
            <person name="Farone M.B."/>
        </authorList>
    </citation>
    <scope>NUCLEOTIDE SEQUENCE</scope>
    <source>
        <strain evidence="12">CC99</strain>
    </source>
</reference>
<evidence type="ECO:0000256" key="9">
    <source>
        <dbReference type="RuleBase" id="RU362028"/>
    </source>
</evidence>
<dbReference type="Proteomes" id="UP000051494">
    <property type="component" value="Unassembled WGS sequence"/>
</dbReference>
<dbReference type="Pfam" id="PF00849">
    <property type="entry name" value="PseudoU_synth_2"/>
    <property type="match status" value="1"/>
</dbReference>
<evidence type="ECO:0000313" key="11">
    <source>
        <dbReference type="EMBL" id="KRG19358.1"/>
    </source>
</evidence>
<dbReference type="CDD" id="cd00165">
    <property type="entry name" value="S4"/>
    <property type="match status" value="1"/>
</dbReference>
<proteinExistence type="inferred from homology"/>
<dbReference type="RefSeq" id="WP_077065356.1">
    <property type="nucleotide sequence ID" value="NZ_LKHV02000001.1"/>
</dbReference>
<dbReference type="GO" id="GO:0003723">
    <property type="term" value="F:RNA binding"/>
    <property type="evidence" value="ECO:0007669"/>
    <property type="project" value="UniProtKB-KW"/>
</dbReference>
<evidence type="ECO:0000313" key="13">
    <source>
        <dbReference type="Proteomes" id="UP000051494"/>
    </source>
</evidence>
<keyword evidence="5 8" id="KW-0694">RNA-binding</keyword>
<dbReference type="PATRIC" id="fig|1590042.3.peg.906"/>
<dbReference type="InterPro" id="IPR006224">
    <property type="entry name" value="PsdUridine_synth_RluA-like_CS"/>
</dbReference>
<reference evidence="11" key="1">
    <citation type="submission" date="2015-09" db="EMBL/GenBank/DDBJ databases">
        <title>Draft Genome Sequences of Two Novel Amoeba-resistant Intranuclear Bacteria, Candidatus Berkiella cookevillensis and Candidatus Berkiella aquae.</title>
        <authorList>
            <person name="Mehari Y.T."/>
            <person name="Arivett B.A."/>
            <person name="Farone A.L."/>
            <person name="Gunderson J.H."/>
            <person name="Farone M.B."/>
        </authorList>
    </citation>
    <scope>NUCLEOTIDE SEQUENCE [LARGE SCALE GENOMIC DNA]</scope>
    <source>
        <strain evidence="11">CC99</strain>
    </source>
</reference>
<keyword evidence="13" id="KW-1185">Reference proteome</keyword>
<evidence type="ECO:0000256" key="7">
    <source>
        <dbReference type="PIRSR" id="PIRSR606225-1"/>
    </source>
</evidence>
<dbReference type="Pfam" id="PF01479">
    <property type="entry name" value="S4"/>
    <property type="match status" value="1"/>
</dbReference>
<dbReference type="EMBL" id="LKHV01000003">
    <property type="protein sequence ID" value="KRG19358.1"/>
    <property type="molecule type" value="Genomic_DNA"/>
</dbReference>
<evidence type="ECO:0000256" key="2">
    <source>
        <dbReference type="ARBA" id="ARBA00002876"/>
    </source>
</evidence>
<evidence type="ECO:0000256" key="4">
    <source>
        <dbReference type="ARBA" id="ARBA00022552"/>
    </source>
</evidence>
<name>A0A0Q9YRE2_9GAMM</name>
<protein>
    <recommendedName>
        <fullName evidence="9">Pseudouridine synthase</fullName>
        <ecNumber evidence="9">5.4.99.-</ecNumber>
    </recommendedName>
</protein>
<dbReference type="OrthoDB" id="9785808at2"/>
<accession>A0A0Q9YRE2</accession>
<organism evidence="11">
    <name type="scientific">Candidatus Berkiella cookevillensis</name>
    <dbReference type="NCBI Taxonomy" id="437022"/>
    <lineage>
        <taxon>Bacteria</taxon>
        <taxon>Pseudomonadati</taxon>
        <taxon>Pseudomonadota</taxon>
        <taxon>Gammaproteobacteria</taxon>
        <taxon>Candidatus Berkiellales</taxon>
        <taxon>Candidatus Berkiellaceae</taxon>
        <taxon>Candidatus Berkiella</taxon>
    </lineage>
</organism>
<keyword evidence="4" id="KW-0698">rRNA processing</keyword>
<evidence type="ECO:0000259" key="10">
    <source>
        <dbReference type="SMART" id="SM00363"/>
    </source>
</evidence>
<dbReference type="InterPro" id="IPR036986">
    <property type="entry name" value="S4_RNA-bd_sf"/>
</dbReference>
<dbReference type="SUPFAM" id="SSF55174">
    <property type="entry name" value="Alpha-L RNA-binding motif"/>
    <property type="match status" value="1"/>
</dbReference>
<evidence type="ECO:0000256" key="3">
    <source>
        <dbReference type="ARBA" id="ARBA00010876"/>
    </source>
</evidence>
<dbReference type="PANTHER" id="PTHR21600">
    <property type="entry name" value="MITOCHONDRIAL RNA PSEUDOURIDINE SYNTHASE"/>
    <property type="match status" value="1"/>
</dbReference>
<evidence type="ECO:0000313" key="12">
    <source>
        <dbReference type="EMBL" id="MCS5708972.1"/>
    </source>
</evidence>
<dbReference type="GO" id="GO:0000455">
    <property type="term" value="P:enzyme-directed rRNA pseudouridine synthesis"/>
    <property type="evidence" value="ECO:0007669"/>
    <property type="project" value="UniProtKB-ARBA"/>
</dbReference>
<dbReference type="InterPro" id="IPR050188">
    <property type="entry name" value="RluA_PseudoU_synthase"/>
</dbReference>
<dbReference type="SMART" id="SM00363">
    <property type="entry name" value="S4"/>
    <property type="match status" value="1"/>
</dbReference>
<dbReference type="GO" id="GO:0160141">
    <property type="term" value="F:23S rRNA pseudouridine(955/2504/2580) synthase activity"/>
    <property type="evidence" value="ECO:0007669"/>
    <property type="project" value="UniProtKB-EC"/>
</dbReference>
<reference evidence="12" key="3">
    <citation type="submission" date="2021-06" db="EMBL/GenBank/DDBJ databases">
        <title>Genomic Description and Analysis of Intracellular Bacteria, Candidatus Berkiella cookevillensis and Candidatus Berkiella aquae.</title>
        <authorList>
            <person name="Kidane D.T."/>
            <person name="Mehari Y.T."/>
            <person name="Rice F.C."/>
            <person name="Arivett B.A."/>
            <person name="Farone A.L."/>
            <person name="Berk S.G."/>
            <person name="Farone M.B."/>
        </authorList>
    </citation>
    <scope>NUCLEOTIDE SEQUENCE</scope>
    <source>
        <strain evidence="12">CC99</strain>
    </source>
</reference>
<dbReference type="PANTHER" id="PTHR21600:SF92">
    <property type="entry name" value="RIBOSOMAL LARGE SUBUNIT PSEUDOURIDINE SYNTHASE C"/>
    <property type="match status" value="1"/>
</dbReference>
<comment type="catalytic activity">
    <reaction evidence="1">
        <text>uridine(955/2504/2580) in 23S rRNA = pseudouridine(955/2504/2580) in 23S rRNA</text>
        <dbReference type="Rhea" id="RHEA:42528"/>
        <dbReference type="Rhea" id="RHEA-COMP:10099"/>
        <dbReference type="Rhea" id="RHEA-COMP:10100"/>
        <dbReference type="ChEBI" id="CHEBI:65314"/>
        <dbReference type="ChEBI" id="CHEBI:65315"/>
        <dbReference type="EC" id="5.4.99.24"/>
    </reaction>
</comment>
<dbReference type="AlphaFoldDB" id="A0A0Q9YRE2"/>
<evidence type="ECO:0000256" key="5">
    <source>
        <dbReference type="ARBA" id="ARBA00022884"/>
    </source>
</evidence>
<dbReference type="CDD" id="cd02869">
    <property type="entry name" value="PseudoU_synth_RluA_like"/>
    <property type="match status" value="1"/>
</dbReference>
<comment type="similarity">
    <text evidence="3 9">Belongs to the pseudouridine synthase RluA family.</text>
</comment>
<dbReference type="EMBL" id="LKHV02000001">
    <property type="protein sequence ID" value="MCS5708972.1"/>
    <property type="molecule type" value="Genomic_DNA"/>
</dbReference>
<dbReference type="InterPro" id="IPR006225">
    <property type="entry name" value="PsdUridine_synth_RluC/D"/>
</dbReference>
<evidence type="ECO:0000256" key="1">
    <source>
        <dbReference type="ARBA" id="ARBA00000381"/>
    </source>
</evidence>
<comment type="caution">
    <text evidence="11">The sequence shown here is derived from an EMBL/GenBank/DDBJ whole genome shotgun (WGS) entry which is preliminary data.</text>
</comment>
<dbReference type="InterPro" id="IPR006145">
    <property type="entry name" value="PsdUridine_synth_RsuA/RluA"/>
</dbReference>
<dbReference type="NCBIfam" id="TIGR00005">
    <property type="entry name" value="rluA_subfam"/>
    <property type="match status" value="1"/>
</dbReference>
<dbReference type="PROSITE" id="PS50889">
    <property type="entry name" value="S4"/>
    <property type="match status" value="1"/>
</dbReference>
<comment type="catalytic activity">
    <reaction evidence="9">
        <text>a uridine in RNA = a pseudouridine in RNA</text>
        <dbReference type="Rhea" id="RHEA:48348"/>
        <dbReference type="Rhea" id="RHEA-COMP:12068"/>
        <dbReference type="Rhea" id="RHEA-COMP:12069"/>
        <dbReference type="ChEBI" id="CHEBI:65314"/>
        <dbReference type="ChEBI" id="CHEBI:65315"/>
    </reaction>
</comment>
<dbReference type="Gene3D" id="3.30.2350.10">
    <property type="entry name" value="Pseudouridine synthase"/>
    <property type="match status" value="1"/>
</dbReference>
<feature type="active site" evidence="7">
    <location>
        <position position="146"/>
    </location>
</feature>
<dbReference type="InterPro" id="IPR020103">
    <property type="entry name" value="PsdUridine_synth_cat_dom_sf"/>
</dbReference>
<feature type="domain" description="RNA-binding S4" evidence="10">
    <location>
        <begin position="20"/>
        <end position="78"/>
    </location>
</feature>
<evidence type="ECO:0000256" key="6">
    <source>
        <dbReference type="ARBA" id="ARBA00023235"/>
    </source>
</evidence>
<evidence type="ECO:0000256" key="8">
    <source>
        <dbReference type="PROSITE-ProRule" id="PRU00182"/>
    </source>
</evidence>
<dbReference type="Gene3D" id="3.10.290.10">
    <property type="entry name" value="RNA-binding S4 domain"/>
    <property type="match status" value="1"/>
</dbReference>
<dbReference type="InterPro" id="IPR002942">
    <property type="entry name" value="S4_RNA-bd"/>
</dbReference>
<comment type="function">
    <text evidence="2">Responsible for synthesis of pseudouridine from uracil at positions 955, 2504 and 2580 in 23S ribosomal RNA.</text>
</comment>
<dbReference type="STRING" id="437022.CC99x_00887"/>
<dbReference type="PROSITE" id="PS01129">
    <property type="entry name" value="PSI_RLU"/>
    <property type="match status" value="1"/>
</dbReference>
<sequence>MNSVNMSQKVPAVTHEDAGQRLDNFLLKRYGSIPKSHLYKMIRKGEVRVNSKRIAVHHRLTEGDKLRLPPKLLHQPEQIGAKPHYPRNLVQYLNDNILYEDQDIIIVNKPNGLAVHGGSSVSYGLIEVLKDAWPQWPGLELVHRLDKDTSGCIMLAKRRQSLVRLHTLLKNNQIKKYYYAIVQGKWQGGKTVNAPLSRQQVGVFKERFMRVEANGDPATTHISVLKSFEQATFVEAQPVTGRTHQIRVHTAFMGSPIIGDSKYGHKATNQDWKKQGFGRLYLHAHKLIIPLNEEPIVVSAPLPKDFSDFLEYFSKD</sequence>